<dbReference type="RefSeq" id="WP_057890969.1">
    <property type="nucleotide sequence ID" value="NZ_AZFV01000002.1"/>
</dbReference>
<evidence type="ECO:0000259" key="1">
    <source>
        <dbReference type="PROSITE" id="PS51750"/>
    </source>
</evidence>
<dbReference type="SMART" id="SM01040">
    <property type="entry name" value="Bro-N"/>
    <property type="match status" value="1"/>
</dbReference>
<reference evidence="2 3" key="1">
    <citation type="journal article" date="2015" name="Genome Announc.">
        <title>Expanding the biotechnology potential of lactobacilli through comparative genomics of 213 strains and associated genera.</title>
        <authorList>
            <person name="Sun Z."/>
            <person name="Harris H.M."/>
            <person name="McCann A."/>
            <person name="Guo C."/>
            <person name="Argimon S."/>
            <person name="Zhang W."/>
            <person name="Yang X."/>
            <person name="Jeffery I.B."/>
            <person name="Cooney J.C."/>
            <person name="Kagawa T.F."/>
            <person name="Liu W."/>
            <person name="Song Y."/>
            <person name="Salvetti E."/>
            <person name="Wrobel A."/>
            <person name="Rasinkangas P."/>
            <person name="Parkhill J."/>
            <person name="Rea M.C."/>
            <person name="O'Sullivan O."/>
            <person name="Ritari J."/>
            <person name="Douillard F.P."/>
            <person name="Paul Ross R."/>
            <person name="Yang R."/>
            <person name="Briner A.E."/>
            <person name="Felis G.E."/>
            <person name="de Vos W.M."/>
            <person name="Barrangou R."/>
            <person name="Klaenhammer T.R."/>
            <person name="Caufield P.W."/>
            <person name="Cui Y."/>
            <person name="Zhang H."/>
            <person name="O'Toole P.W."/>
        </authorList>
    </citation>
    <scope>NUCLEOTIDE SEQUENCE [LARGE SCALE GENOMIC DNA]</scope>
    <source>
        <strain evidence="2 3">DSM 16982</strain>
    </source>
</reference>
<dbReference type="AlphaFoldDB" id="A0A0R1WLS7"/>
<dbReference type="GO" id="GO:0003677">
    <property type="term" value="F:DNA binding"/>
    <property type="evidence" value="ECO:0007669"/>
    <property type="project" value="InterPro"/>
</dbReference>
<dbReference type="PANTHER" id="PTHR36180:SF2">
    <property type="entry name" value="BRO FAMILY PROTEIN"/>
    <property type="match status" value="1"/>
</dbReference>
<accession>A0A0R1WLS7</accession>
<name>A0A0R1WLS7_9LACO</name>
<dbReference type="PATRIC" id="fig|1423774.3.peg.1034"/>
<proteinExistence type="predicted"/>
<organism evidence="2 3">
    <name type="scientific">Companilactobacillus nantensis DSM 16982</name>
    <dbReference type="NCBI Taxonomy" id="1423774"/>
    <lineage>
        <taxon>Bacteria</taxon>
        <taxon>Bacillati</taxon>
        <taxon>Bacillota</taxon>
        <taxon>Bacilli</taxon>
        <taxon>Lactobacillales</taxon>
        <taxon>Lactobacillaceae</taxon>
        <taxon>Companilactobacillus</taxon>
    </lineage>
</organism>
<dbReference type="InterPro" id="IPR005039">
    <property type="entry name" value="Ant_C"/>
</dbReference>
<dbReference type="PANTHER" id="PTHR36180">
    <property type="entry name" value="DNA-BINDING PROTEIN-RELATED-RELATED"/>
    <property type="match status" value="1"/>
</dbReference>
<dbReference type="Pfam" id="PF02498">
    <property type="entry name" value="Bro-N"/>
    <property type="match status" value="1"/>
</dbReference>
<dbReference type="InterPro" id="IPR003497">
    <property type="entry name" value="BRO_N_domain"/>
</dbReference>
<evidence type="ECO:0000313" key="3">
    <source>
        <dbReference type="Proteomes" id="UP000051302"/>
    </source>
</evidence>
<protein>
    <submittedName>
        <fullName evidence="2">Phage antirepressor protein</fullName>
    </submittedName>
</protein>
<keyword evidence="3" id="KW-1185">Reference proteome</keyword>
<dbReference type="EMBL" id="AZFV01000002">
    <property type="protein sequence ID" value="KRM18445.1"/>
    <property type="molecule type" value="Genomic_DNA"/>
</dbReference>
<dbReference type="STRING" id="1423774.FD31_GL000992"/>
<sequence length="251" mass="28303">MNNLRSFSFAGIDIRTSVIDGEPYFVAKDVADVLGYSETNALTKRLDDEDFISAKLSGMNMKSILINESGLYTSIIGSKLPNTKPFKYWITHEVLPSIRKNGVYMTNQKAYDITHNPGALGDLLLQAGEQLKIKDAQISELTPKAQFADQISKSNDTILVRDLAKLLYKNGIAIGQKELFRWLVEKNYLIRKSNGYIPTQRAVALKVMEVRETPILHQYTQPTISFTTLVTTKGQQYFINKFLSANRKVEA</sequence>
<evidence type="ECO:0000313" key="2">
    <source>
        <dbReference type="EMBL" id="KRM18445.1"/>
    </source>
</evidence>
<gene>
    <name evidence="2" type="ORF">FD31_GL000992</name>
</gene>
<feature type="domain" description="Bro-N" evidence="1">
    <location>
        <begin position="1"/>
        <end position="102"/>
    </location>
</feature>
<dbReference type="Pfam" id="PF03374">
    <property type="entry name" value="ANT"/>
    <property type="match status" value="1"/>
</dbReference>
<dbReference type="Proteomes" id="UP000051302">
    <property type="component" value="Unassembled WGS sequence"/>
</dbReference>
<comment type="caution">
    <text evidence="2">The sequence shown here is derived from an EMBL/GenBank/DDBJ whole genome shotgun (WGS) entry which is preliminary data.</text>
</comment>
<dbReference type="PROSITE" id="PS51750">
    <property type="entry name" value="BRO_N"/>
    <property type="match status" value="1"/>
</dbReference>